<evidence type="ECO:0008006" key="4">
    <source>
        <dbReference type="Google" id="ProtNLM"/>
    </source>
</evidence>
<feature type="signal peptide" evidence="1">
    <location>
        <begin position="1"/>
        <end position="22"/>
    </location>
</feature>
<sequence length="956" mass="105472" precursor="true">MKTHSFYSAMIVCAIAVSQASAETPKWAVVVSPAGSVQLKLNGNEAGSILPGLHEVAWEPATFKEGNWGQTVDDGIHRGTIATKSGTIVDVELRLDAENPTARFAYRLTPRSDIKLNSFFVSLTLPSGDWAGGTFEADDHLGKLPAEYDKMALRSGPIKSLQLKSPDGDSLALNVSQGTSVLLQDDRQWGQTFSIRVGPRLAQGEDWPAGETLSINFALSSKDGLGVEEDGPITVVPGKDWLPLDVTLDVEPGSAIDFSTVIPRHMPAGKYGRVIANSEGKFAFADQPNEPVRFYGVNLCFSAHYLSHELADKLAERLWRLGYNAIRIHHYERELIQRSSRDGLSFDLEKLDQLDYLFAALKKRGMYVTTDLFVSRPVSKSTIYPSENGINEQGNVGMDEYKMAVHVNDRAFENFKAFSRTLLDHVNPYTQLRYADDPTLSWLSLVNEDNPGNFIGKLEGVQKSDWQTAWNHWLSDRYGDRKSLVAALGDLPEDHSPAKGNVPLQNVYADTSASVIFNVFLAEIEQDFFNRTKQFLRKELGCQALLTDMNSWTNPMQMQAVRDSFDYVDDHFYVDHPKFLERSWSLPSSCPNTSPIAEGASGGRRCAFTRLYGKPFTITEFNYSSPGRFRGVGGILTGTLGALQDWDGLWRFAYAHNRENVAKPGPLNYFDVSADPLNQAAERASLCLFLRGDIEPAHHAVAITATREQLLDSPTSSRDKTPSWDGLAWLARVGWKVTGQTNSNSEQVVLPIEGGKIDPFGSDAGNRIFQGMKQIGWLDVSNSTELDKNRFQSDNGQVTIDAPEDMLTLDTPRTAGGFAPAGKQINTKAATIAIQDTGATVWISSLDTKPIRQSKRLLITHLTDLQNTDARYADKGRKILLDWGHLPHLVQTGRAMVSLRIDDPSHAKVYGLAASGKRISEIKTTIEAGQLVVPLSVSDNGKARMLYEVQIGAPAI</sequence>
<dbReference type="AlphaFoldDB" id="A0A5C5Z6I0"/>
<comment type="caution">
    <text evidence="2">The sequence shown here is derived from an EMBL/GenBank/DDBJ whole genome shotgun (WGS) entry which is preliminary data.</text>
</comment>
<proteinExistence type="predicted"/>
<name>A0A5C5Z6I0_9BACT</name>
<dbReference type="SUPFAM" id="SSF51445">
    <property type="entry name" value="(Trans)glycosidases"/>
    <property type="match status" value="1"/>
</dbReference>
<gene>
    <name evidence="2" type="ORF">CA13_44920</name>
</gene>
<keyword evidence="1" id="KW-0732">Signal</keyword>
<dbReference type="RefSeq" id="WP_146399913.1">
    <property type="nucleotide sequence ID" value="NZ_SJPJ01000001.1"/>
</dbReference>
<dbReference type="Proteomes" id="UP000315010">
    <property type="component" value="Unassembled WGS sequence"/>
</dbReference>
<evidence type="ECO:0000313" key="3">
    <source>
        <dbReference type="Proteomes" id="UP000315010"/>
    </source>
</evidence>
<dbReference type="Gene3D" id="3.20.20.80">
    <property type="entry name" value="Glycosidases"/>
    <property type="match status" value="1"/>
</dbReference>
<accession>A0A5C5Z6I0</accession>
<feature type="chain" id="PRO_5022826426" description="Glycoside hydrolase family 5 domain-containing protein" evidence="1">
    <location>
        <begin position="23"/>
        <end position="956"/>
    </location>
</feature>
<organism evidence="2 3">
    <name type="scientific">Novipirellula herctigrandis</name>
    <dbReference type="NCBI Taxonomy" id="2527986"/>
    <lineage>
        <taxon>Bacteria</taxon>
        <taxon>Pseudomonadati</taxon>
        <taxon>Planctomycetota</taxon>
        <taxon>Planctomycetia</taxon>
        <taxon>Pirellulales</taxon>
        <taxon>Pirellulaceae</taxon>
        <taxon>Novipirellula</taxon>
    </lineage>
</organism>
<dbReference type="EMBL" id="SJPJ01000001">
    <property type="protein sequence ID" value="TWT83029.1"/>
    <property type="molecule type" value="Genomic_DNA"/>
</dbReference>
<evidence type="ECO:0000256" key="1">
    <source>
        <dbReference type="SAM" id="SignalP"/>
    </source>
</evidence>
<evidence type="ECO:0000313" key="2">
    <source>
        <dbReference type="EMBL" id="TWT83029.1"/>
    </source>
</evidence>
<dbReference type="InterPro" id="IPR017853">
    <property type="entry name" value="GH"/>
</dbReference>
<protein>
    <recommendedName>
        <fullName evidence="4">Glycoside hydrolase family 5 domain-containing protein</fullName>
    </recommendedName>
</protein>
<reference evidence="2 3" key="1">
    <citation type="submission" date="2019-02" db="EMBL/GenBank/DDBJ databases">
        <title>Deep-cultivation of Planctomycetes and their phenomic and genomic characterization uncovers novel biology.</title>
        <authorList>
            <person name="Wiegand S."/>
            <person name="Jogler M."/>
            <person name="Boedeker C."/>
            <person name="Pinto D."/>
            <person name="Vollmers J."/>
            <person name="Rivas-Marin E."/>
            <person name="Kohn T."/>
            <person name="Peeters S.H."/>
            <person name="Heuer A."/>
            <person name="Rast P."/>
            <person name="Oberbeckmann S."/>
            <person name="Bunk B."/>
            <person name="Jeske O."/>
            <person name="Meyerdierks A."/>
            <person name="Storesund J.E."/>
            <person name="Kallscheuer N."/>
            <person name="Luecker S."/>
            <person name="Lage O.M."/>
            <person name="Pohl T."/>
            <person name="Merkel B.J."/>
            <person name="Hornburger P."/>
            <person name="Mueller R.-W."/>
            <person name="Bruemmer F."/>
            <person name="Labrenz M."/>
            <person name="Spormann A.M."/>
            <person name="Op Den Camp H."/>
            <person name="Overmann J."/>
            <person name="Amann R."/>
            <person name="Jetten M.S.M."/>
            <person name="Mascher T."/>
            <person name="Medema M.H."/>
            <person name="Devos D.P."/>
            <person name="Kaster A.-K."/>
            <person name="Ovreas L."/>
            <person name="Rohde M."/>
            <person name="Galperin M.Y."/>
            <person name="Jogler C."/>
        </authorList>
    </citation>
    <scope>NUCLEOTIDE SEQUENCE [LARGE SCALE GENOMIC DNA]</scope>
    <source>
        <strain evidence="2 3">CA13</strain>
    </source>
</reference>
<dbReference type="OrthoDB" id="9771116at2"/>
<keyword evidence="3" id="KW-1185">Reference proteome</keyword>